<protein>
    <submittedName>
        <fullName evidence="2">Uncharacterized protein</fullName>
    </submittedName>
</protein>
<feature type="compositionally biased region" description="Basic and acidic residues" evidence="1">
    <location>
        <begin position="29"/>
        <end position="46"/>
    </location>
</feature>
<dbReference type="EMBL" id="JBHSXM010000001">
    <property type="protein sequence ID" value="MFC6835841.1"/>
    <property type="molecule type" value="Genomic_DNA"/>
</dbReference>
<comment type="caution">
    <text evidence="2">The sequence shown here is derived from an EMBL/GenBank/DDBJ whole genome shotgun (WGS) entry which is preliminary data.</text>
</comment>
<dbReference type="Proteomes" id="UP001596406">
    <property type="component" value="Unassembled WGS sequence"/>
</dbReference>
<evidence type="ECO:0000313" key="3">
    <source>
        <dbReference type="Proteomes" id="UP001596406"/>
    </source>
</evidence>
<keyword evidence="3" id="KW-1185">Reference proteome</keyword>
<name>A0ABD5U940_9EURY</name>
<dbReference type="RefSeq" id="WP_304447536.1">
    <property type="nucleotide sequence ID" value="NZ_JARRAH010000001.1"/>
</dbReference>
<evidence type="ECO:0000313" key="2">
    <source>
        <dbReference type="EMBL" id="MFC6835841.1"/>
    </source>
</evidence>
<accession>A0ABD5U940</accession>
<proteinExistence type="predicted"/>
<sequence length="130" mass="14090">MVPTADTRRFLLFFLASSLTSTRMGVRFAPHDRGATDSLDRVKDGPPRFAGPSTTTTDRTPSDDATDGDLQRFEHRGAVPPAVVRRGDRYDVFDIAGRFDCTNPRTLVPMLVGAGGIGRVLSTVGRDVVP</sequence>
<reference evidence="2 3" key="1">
    <citation type="journal article" date="2019" name="Int. J. Syst. Evol. Microbiol.">
        <title>The Global Catalogue of Microorganisms (GCM) 10K type strain sequencing project: providing services to taxonomists for standard genome sequencing and annotation.</title>
        <authorList>
            <consortium name="The Broad Institute Genomics Platform"/>
            <consortium name="The Broad Institute Genome Sequencing Center for Infectious Disease"/>
            <person name="Wu L."/>
            <person name="Ma J."/>
        </authorList>
    </citation>
    <scope>NUCLEOTIDE SEQUENCE [LARGE SCALE GENOMIC DNA]</scope>
    <source>
        <strain evidence="2 3">PSRA2</strain>
    </source>
</reference>
<feature type="region of interest" description="Disordered" evidence="1">
    <location>
        <begin position="29"/>
        <end position="78"/>
    </location>
</feature>
<evidence type="ECO:0000256" key="1">
    <source>
        <dbReference type="SAM" id="MobiDB-lite"/>
    </source>
</evidence>
<dbReference type="AlphaFoldDB" id="A0ABD5U940"/>
<gene>
    <name evidence="2" type="ORF">ACFQHK_04880</name>
</gene>
<organism evidence="2 3">
    <name type="scientific">Halomarina ordinaria</name>
    <dbReference type="NCBI Taxonomy" id="3033939"/>
    <lineage>
        <taxon>Archaea</taxon>
        <taxon>Methanobacteriati</taxon>
        <taxon>Methanobacteriota</taxon>
        <taxon>Stenosarchaea group</taxon>
        <taxon>Halobacteria</taxon>
        <taxon>Halobacteriales</taxon>
        <taxon>Natronomonadaceae</taxon>
        <taxon>Halomarina</taxon>
    </lineage>
</organism>